<evidence type="ECO:0000313" key="7">
    <source>
        <dbReference type="Proteomes" id="UP000217265"/>
    </source>
</evidence>
<dbReference type="InterPro" id="IPR029016">
    <property type="entry name" value="GAF-like_dom_sf"/>
</dbReference>
<dbReference type="Gene3D" id="1.10.10.10">
    <property type="entry name" value="Winged helix-like DNA-binding domain superfamily/Winged helix DNA-binding domain"/>
    <property type="match status" value="1"/>
</dbReference>
<name>A0A290Q4Q5_9BACT</name>
<dbReference type="KEGG" id="vbh:CMV30_06670"/>
<organism evidence="6 7">
    <name type="scientific">Nibricoccus aquaticus</name>
    <dbReference type="NCBI Taxonomy" id="2576891"/>
    <lineage>
        <taxon>Bacteria</taxon>
        <taxon>Pseudomonadati</taxon>
        <taxon>Verrucomicrobiota</taxon>
        <taxon>Opitutia</taxon>
        <taxon>Opitutales</taxon>
        <taxon>Opitutaceae</taxon>
        <taxon>Nibricoccus</taxon>
    </lineage>
</organism>
<evidence type="ECO:0000256" key="1">
    <source>
        <dbReference type="ARBA" id="ARBA00023015"/>
    </source>
</evidence>
<dbReference type="Pfam" id="PF01614">
    <property type="entry name" value="IclR_C"/>
    <property type="match status" value="1"/>
</dbReference>
<dbReference type="PROSITE" id="PS51078">
    <property type="entry name" value="ICLR_ED"/>
    <property type="match status" value="1"/>
</dbReference>
<keyword evidence="2" id="KW-0238">DNA-binding</keyword>
<keyword evidence="7" id="KW-1185">Reference proteome</keyword>
<proteinExistence type="predicted"/>
<accession>A0A290Q4Q5</accession>
<evidence type="ECO:0008006" key="8">
    <source>
        <dbReference type="Google" id="ProtNLM"/>
    </source>
</evidence>
<dbReference type="AlphaFoldDB" id="A0A290Q4Q5"/>
<evidence type="ECO:0000313" key="6">
    <source>
        <dbReference type="EMBL" id="ATC63659.1"/>
    </source>
</evidence>
<dbReference type="EMBL" id="CP023344">
    <property type="protein sequence ID" value="ATC63659.1"/>
    <property type="molecule type" value="Genomic_DNA"/>
</dbReference>
<keyword evidence="1" id="KW-0805">Transcription regulation</keyword>
<feature type="domain" description="HTH iclR-type" evidence="4">
    <location>
        <begin position="6"/>
        <end position="66"/>
    </location>
</feature>
<dbReference type="GO" id="GO:0045892">
    <property type="term" value="P:negative regulation of DNA-templated transcription"/>
    <property type="evidence" value="ECO:0007669"/>
    <property type="project" value="TreeGrafter"/>
</dbReference>
<evidence type="ECO:0000256" key="3">
    <source>
        <dbReference type="ARBA" id="ARBA00023163"/>
    </source>
</evidence>
<evidence type="ECO:0000259" key="5">
    <source>
        <dbReference type="PROSITE" id="PS51078"/>
    </source>
</evidence>
<dbReference type="PROSITE" id="PS51077">
    <property type="entry name" value="HTH_ICLR"/>
    <property type="match status" value="1"/>
</dbReference>
<dbReference type="SMART" id="SM00346">
    <property type="entry name" value="HTH_ICLR"/>
    <property type="match status" value="1"/>
</dbReference>
<gene>
    <name evidence="6" type="ORF">CMV30_06670</name>
</gene>
<feature type="domain" description="IclR-ED" evidence="5">
    <location>
        <begin position="67"/>
        <end position="250"/>
    </location>
</feature>
<protein>
    <recommendedName>
        <fullName evidence="8">IclR family transcriptional regulator</fullName>
    </recommendedName>
</protein>
<dbReference type="GO" id="GO:0003700">
    <property type="term" value="F:DNA-binding transcription factor activity"/>
    <property type="evidence" value="ECO:0007669"/>
    <property type="project" value="TreeGrafter"/>
</dbReference>
<dbReference type="InterPro" id="IPR050707">
    <property type="entry name" value="HTH_MetabolicPath_Reg"/>
</dbReference>
<dbReference type="Pfam" id="PF09339">
    <property type="entry name" value="HTH_IclR"/>
    <property type="match status" value="1"/>
</dbReference>
<keyword evidence="3" id="KW-0804">Transcription</keyword>
<dbReference type="SUPFAM" id="SSF55781">
    <property type="entry name" value="GAF domain-like"/>
    <property type="match status" value="1"/>
</dbReference>
<dbReference type="PANTHER" id="PTHR30136">
    <property type="entry name" value="HELIX-TURN-HELIX TRANSCRIPTIONAL REGULATOR, ICLR FAMILY"/>
    <property type="match status" value="1"/>
</dbReference>
<dbReference type="PANTHER" id="PTHR30136:SF35">
    <property type="entry name" value="HTH-TYPE TRANSCRIPTIONAL REGULATOR RV1719"/>
    <property type="match status" value="1"/>
</dbReference>
<sequence>MEKYVIPNLRNACQLLKAVAHGNGLARIADLARDLEIPATSALRIVRTLELEGFIRRDQNTLKLGPSLIYLGTAALGETEIGREAMPVLQALAKDTDETAHVAVPCDNRSLIVAVCDSPHPLRAASRPGAITDLHCSSTGKIFLTYLHPDKLGEIAAARPLTRRTPNTITTLAELRKEIVTIRAQGYSLDDEEIHPGVRCVAAPVTGPGDSVVAAIGITASAARFTPKKNAALAARVMEAAAELSRRLGHF</sequence>
<dbReference type="InterPro" id="IPR036390">
    <property type="entry name" value="WH_DNA-bd_sf"/>
</dbReference>
<dbReference type="GO" id="GO:0003677">
    <property type="term" value="F:DNA binding"/>
    <property type="evidence" value="ECO:0007669"/>
    <property type="project" value="UniProtKB-KW"/>
</dbReference>
<evidence type="ECO:0000259" key="4">
    <source>
        <dbReference type="PROSITE" id="PS51077"/>
    </source>
</evidence>
<reference evidence="6 7" key="1">
    <citation type="submission" date="2017-09" db="EMBL/GenBank/DDBJ databases">
        <title>Complete genome sequence of Verrucomicrobial strain HZ-65, isolated from freshwater.</title>
        <authorList>
            <person name="Choi A."/>
        </authorList>
    </citation>
    <scope>NUCLEOTIDE SEQUENCE [LARGE SCALE GENOMIC DNA]</scope>
    <source>
        <strain evidence="6 7">HZ-65</strain>
    </source>
</reference>
<dbReference type="InterPro" id="IPR036388">
    <property type="entry name" value="WH-like_DNA-bd_sf"/>
</dbReference>
<dbReference type="Gene3D" id="3.30.450.40">
    <property type="match status" value="1"/>
</dbReference>
<dbReference type="SUPFAM" id="SSF46785">
    <property type="entry name" value="Winged helix' DNA-binding domain"/>
    <property type="match status" value="1"/>
</dbReference>
<evidence type="ECO:0000256" key="2">
    <source>
        <dbReference type="ARBA" id="ARBA00023125"/>
    </source>
</evidence>
<dbReference type="InterPro" id="IPR014757">
    <property type="entry name" value="Tscrpt_reg_IclR_C"/>
</dbReference>
<dbReference type="InterPro" id="IPR005471">
    <property type="entry name" value="Tscrpt_reg_IclR_N"/>
</dbReference>
<dbReference type="Proteomes" id="UP000217265">
    <property type="component" value="Chromosome"/>
</dbReference>